<proteinExistence type="predicted"/>
<protein>
    <submittedName>
        <fullName evidence="1">Uncharacterized protein</fullName>
    </submittedName>
</protein>
<organism evidence="1 2">
    <name type="scientific">Elysia crispata</name>
    <name type="common">lettuce slug</name>
    <dbReference type="NCBI Taxonomy" id="231223"/>
    <lineage>
        <taxon>Eukaryota</taxon>
        <taxon>Metazoa</taxon>
        <taxon>Spiralia</taxon>
        <taxon>Lophotrochozoa</taxon>
        <taxon>Mollusca</taxon>
        <taxon>Gastropoda</taxon>
        <taxon>Heterobranchia</taxon>
        <taxon>Euthyneura</taxon>
        <taxon>Panpulmonata</taxon>
        <taxon>Sacoglossa</taxon>
        <taxon>Placobranchoidea</taxon>
        <taxon>Plakobranchidae</taxon>
        <taxon>Elysia</taxon>
    </lineage>
</organism>
<accession>A0AAE1D017</accession>
<dbReference type="EMBL" id="JAWDGP010006036">
    <property type="protein sequence ID" value="KAK3748202.1"/>
    <property type="molecule type" value="Genomic_DNA"/>
</dbReference>
<evidence type="ECO:0000313" key="2">
    <source>
        <dbReference type="Proteomes" id="UP001283361"/>
    </source>
</evidence>
<sequence length="151" mass="16934">MYHLFKLSSRNHCVSTPAECIINSTLKSHFIIAHSVQHFPHNPPEVLPVYSTDLSGNNFAQERFREAARQIDNNRWYRITNPVTGNTGPYCPIPPVFTTTKTVCGLYSTGLVYSLVVFTTARAEQGHSACPAFSHRRPNLRSFNTRALLAA</sequence>
<comment type="caution">
    <text evidence="1">The sequence shown here is derived from an EMBL/GenBank/DDBJ whole genome shotgun (WGS) entry which is preliminary data.</text>
</comment>
<reference evidence="1" key="1">
    <citation type="journal article" date="2023" name="G3 (Bethesda)">
        <title>A reference genome for the long-term kleptoplast-retaining sea slug Elysia crispata morphotype clarki.</title>
        <authorList>
            <person name="Eastman K.E."/>
            <person name="Pendleton A.L."/>
            <person name="Shaikh M.A."/>
            <person name="Suttiyut T."/>
            <person name="Ogas R."/>
            <person name="Tomko P."/>
            <person name="Gavelis G."/>
            <person name="Widhalm J.R."/>
            <person name="Wisecaver J.H."/>
        </authorList>
    </citation>
    <scope>NUCLEOTIDE SEQUENCE</scope>
    <source>
        <strain evidence="1">ECLA1</strain>
    </source>
</reference>
<evidence type="ECO:0000313" key="1">
    <source>
        <dbReference type="EMBL" id="KAK3748202.1"/>
    </source>
</evidence>
<name>A0AAE1D017_9GAST</name>
<dbReference type="AlphaFoldDB" id="A0AAE1D017"/>
<gene>
    <name evidence="1" type="ORF">RRG08_039456</name>
</gene>
<keyword evidence="2" id="KW-1185">Reference proteome</keyword>
<dbReference type="Proteomes" id="UP001283361">
    <property type="component" value="Unassembled WGS sequence"/>
</dbReference>